<evidence type="ECO:0000256" key="1">
    <source>
        <dbReference type="SAM" id="MobiDB-lite"/>
    </source>
</evidence>
<evidence type="ECO:0000313" key="4">
    <source>
        <dbReference type="EMBL" id="KAK6535339.1"/>
    </source>
</evidence>
<dbReference type="Proteomes" id="UP001365542">
    <property type="component" value="Unassembled WGS sequence"/>
</dbReference>
<evidence type="ECO:0000256" key="2">
    <source>
        <dbReference type="SAM" id="Phobius"/>
    </source>
</evidence>
<dbReference type="CDD" id="cd02961">
    <property type="entry name" value="PDI_a_family"/>
    <property type="match status" value="1"/>
</dbReference>
<protein>
    <recommendedName>
        <fullName evidence="6">Thioredoxin domain-containing protein</fullName>
    </recommendedName>
</protein>
<keyword evidence="3" id="KW-0732">Signal</keyword>
<feature type="region of interest" description="Disordered" evidence="1">
    <location>
        <begin position="150"/>
        <end position="175"/>
    </location>
</feature>
<evidence type="ECO:0000313" key="5">
    <source>
        <dbReference type="Proteomes" id="UP001365542"/>
    </source>
</evidence>
<dbReference type="Gene3D" id="3.40.30.10">
    <property type="entry name" value="Glutaredoxin"/>
    <property type="match status" value="1"/>
</dbReference>
<feature type="chain" id="PRO_5043631439" description="Thioredoxin domain-containing protein" evidence="3">
    <location>
        <begin position="20"/>
        <end position="280"/>
    </location>
</feature>
<accession>A0AAV9X4S8</accession>
<organism evidence="4 5">
    <name type="scientific">Orbilia ellipsospora</name>
    <dbReference type="NCBI Taxonomy" id="2528407"/>
    <lineage>
        <taxon>Eukaryota</taxon>
        <taxon>Fungi</taxon>
        <taxon>Dikarya</taxon>
        <taxon>Ascomycota</taxon>
        <taxon>Pezizomycotina</taxon>
        <taxon>Orbiliomycetes</taxon>
        <taxon>Orbiliales</taxon>
        <taxon>Orbiliaceae</taxon>
        <taxon>Orbilia</taxon>
    </lineage>
</organism>
<dbReference type="SUPFAM" id="SSF52833">
    <property type="entry name" value="Thioredoxin-like"/>
    <property type="match status" value="1"/>
</dbReference>
<reference evidence="4 5" key="1">
    <citation type="submission" date="2019-10" db="EMBL/GenBank/DDBJ databases">
        <authorList>
            <person name="Palmer J.M."/>
        </authorList>
    </citation>
    <scope>NUCLEOTIDE SEQUENCE [LARGE SCALE GENOMIC DNA]</scope>
    <source>
        <strain evidence="4 5">TWF694</strain>
    </source>
</reference>
<dbReference type="EMBL" id="JAVHJO010000010">
    <property type="protein sequence ID" value="KAK6535339.1"/>
    <property type="molecule type" value="Genomic_DNA"/>
</dbReference>
<feature type="compositionally biased region" description="Basic and acidic residues" evidence="1">
    <location>
        <begin position="165"/>
        <end position="175"/>
    </location>
</feature>
<keyword evidence="2" id="KW-0812">Transmembrane</keyword>
<keyword evidence="2" id="KW-0472">Membrane</keyword>
<gene>
    <name evidence="4" type="ORF">TWF694_001801</name>
</gene>
<feature type="transmembrane region" description="Helical" evidence="2">
    <location>
        <begin position="215"/>
        <end position="239"/>
    </location>
</feature>
<dbReference type="InterPro" id="IPR036249">
    <property type="entry name" value="Thioredoxin-like_sf"/>
</dbReference>
<evidence type="ECO:0008006" key="6">
    <source>
        <dbReference type="Google" id="ProtNLM"/>
    </source>
</evidence>
<comment type="caution">
    <text evidence="4">The sequence shown here is derived from an EMBL/GenBank/DDBJ whole genome shotgun (WGS) entry which is preliminary data.</text>
</comment>
<name>A0AAV9X4S8_9PEZI</name>
<dbReference type="AlphaFoldDB" id="A0AAV9X4S8"/>
<keyword evidence="2" id="KW-1133">Transmembrane helix</keyword>
<keyword evidence="5" id="KW-1185">Reference proteome</keyword>
<sequence>MRLSTFLLPLSIAVYPASAQWEQIQKVLDLVPKPSPVGEDFIPEQGIVHPVDTANYRDVLQFTNVDWLVLFTTGFENCPGCEPFERAFHEAVNRLQDNKDIYFARVDCDTNVVLCSMFGSWGARMYHISHSKTPSKAFPGVEEHNTHVYPVPFHRPDTPPPAPTKDAKGREVRPHPEPDVDWLVEVVNMRGKWKEGEEWTGATNPFDGWAQQPLWLWWYIVSIFSKIPPMAMMVGIGLFSRYITSKYTGKTFTEQEKKQVEAIAEARKRKEAAEASKKKK</sequence>
<feature type="signal peptide" evidence="3">
    <location>
        <begin position="1"/>
        <end position="19"/>
    </location>
</feature>
<proteinExistence type="predicted"/>
<evidence type="ECO:0000256" key="3">
    <source>
        <dbReference type="SAM" id="SignalP"/>
    </source>
</evidence>